<accession>A0A4S9JH26</accession>
<evidence type="ECO:0000313" key="1">
    <source>
        <dbReference type="EMBL" id="THW08889.1"/>
    </source>
</evidence>
<evidence type="ECO:0000313" key="2">
    <source>
        <dbReference type="Proteomes" id="UP000308014"/>
    </source>
</evidence>
<sequence length="530" mass="60744">MKRRVIEEIVDDVGTNASGIVASTEPEIAVDKGLCLDALPLEVLHLVCRGLTHKEVTKFRLVCRLFGTVGIEYLAEGAYVSFWKDSLENLEALANTALSKRITSLFFVMEGMAGFFTYEEWLASMTLTQKDRRYLRFSSEAEKLEGYSVFKQQHEHIDTIIRERLYQRTLKTFFQNCPNLNALAISFAMGIWNFWHVDGEFGYTEASEKHLGPLSLHHRHHHSTIETAEIMQLVVQTGIQLQQLAVGYLPVERIQKSNPDLDMIKTAMQPLESLVLKVVNQPSVPSGPANDRGFFEYTDEDIRRVKEAADDLEEDLSAFIATAANLVHLRFGQGHEKEDRMVDGCLLRSLFDVRCYPNVFPSLRSLSLEFVDTSGQTLKNFLLARRDTISFVRLKDISLEDSEDDYSWTRFFQDMSNKMPKMELFLMYGTQRDTDGSLLEFGNTLDNQSSWKTHAMNMYLRNGGAMPVDIESASAQIPNPVIYHEHPHRDHTSYISFSYIRAPEKFGSGLLEQFDDKFWAEHFWTFNPCC</sequence>
<evidence type="ECO:0008006" key="3">
    <source>
        <dbReference type="Google" id="ProtNLM"/>
    </source>
</evidence>
<dbReference type="AlphaFoldDB" id="A0A4S9JH26"/>
<reference evidence="1 2" key="1">
    <citation type="submission" date="2018-10" db="EMBL/GenBank/DDBJ databases">
        <title>Fifty Aureobasidium pullulans genomes reveal a recombining polyextremotolerant generalist.</title>
        <authorList>
            <person name="Gostincar C."/>
            <person name="Turk M."/>
            <person name="Zajc J."/>
            <person name="Gunde-Cimerman N."/>
        </authorList>
    </citation>
    <scope>NUCLEOTIDE SEQUENCE [LARGE SCALE GENOMIC DNA]</scope>
    <source>
        <strain evidence="1 2">EXF-11318</strain>
    </source>
</reference>
<gene>
    <name evidence="1" type="ORF">D6D24_08837</name>
</gene>
<dbReference type="Proteomes" id="UP000308014">
    <property type="component" value="Unassembled WGS sequence"/>
</dbReference>
<proteinExistence type="predicted"/>
<organism evidence="1 2">
    <name type="scientific">Aureobasidium pullulans</name>
    <name type="common">Black yeast</name>
    <name type="synonym">Pullularia pullulans</name>
    <dbReference type="NCBI Taxonomy" id="5580"/>
    <lineage>
        <taxon>Eukaryota</taxon>
        <taxon>Fungi</taxon>
        <taxon>Dikarya</taxon>
        <taxon>Ascomycota</taxon>
        <taxon>Pezizomycotina</taxon>
        <taxon>Dothideomycetes</taxon>
        <taxon>Dothideomycetidae</taxon>
        <taxon>Dothideales</taxon>
        <taxon>Saccotheciaceae</taxon>
        <taxon>Aureobasidium</taxon>
    </lineage>
</organism>
<dbReference type="EMBL" id="QZAJ01000543">
    <property type="protein sequence ID" value="THW08889.1"/>
    <property type="molecule type" value="Genomic_DNA"/>
</dbReference>
<protein>
    <recommendedName>
        <fullName evidence="3">F-box domain-containing protein</fullName>
    </recommendedName>
</protein>
<name>A0A4S9JH26_AURPU</name>
<comment type="caution">
    <text evidence="1">The sequence shown here is derived from an EMBL/GenBank/DDBJ whole genome shotgun (WGS) entry which is preliminary data.</text>
</comment>